<sequence>GQSTNATDTRLHFQHQERRQCRTVHPDLQGDIKTAGAGGGRRDHAADAGDGRLG</sequence>
<dbReference type="Proteomes" id="UP001357485">
    <property type="component" value="Unassembled WGS sequence"/>
</dbReference>
<comment type="caution">
    <text evidence="2">The sequence shown here is derived from an EMBL/GenBank/DDBJ whole genome shotgun (WGS) entry which is preliminary data.</text>
</comment>
<feature type="non-terminal residue" evidence="2">
    <location>
        <position position="54"/>
    </location>
</feature>
<reference evidence="2 3" key="1">
    <citation type="submission" date="2023-08" db="EMBL/GenBank/DDBJ databases">
        <title>Black Yeasts Isolated from many extreme environments.</title>
        <authorList>
            <person name="Coleine C."/>
            <person name="Stajich J.E."/>
            <person name="Selbmann L."/>
        </authorList>
    </citation>
    <scope>NUCLEOTIDE SEQUENCE [LARGE SCALE GENOMIC DNA]</scope>
    <source>
        <strain evidence="2 3">CCFEE 536</strain>
    </source>
</reference>
<accession>A0ABR0K0D1</accession>
<feature type="compositionally biased region" description="Basic and acidic residues" evidence="1">
    <location>
        <begin position="40"/>
        <end position="54"/>
    </location>
</feature>
<name>A0ABR0K0D1_9PEZI</name>
<protein>
    <submittedName>
        <fullName evidence="2">Uncharacterized protein</fullName>
    </submittedName>
</protein>
<proteinExistence type="predicted"/>
<feature type="non-terminal residue" evidence="2">
    <location>
        <position position="1"/>
    </location>
</feature>
<evidence type="ECO:0000313" key="3">
    <source>
        <dbReference type="Proteomes" id="UP001357485"/>
    </source>
</evidence>
<evidence type="ECO:0000313" key="2">
    <source>
        <dbReference type="EMBL" id="KAK5081380.1"/>
    </source>
</evidence>
<feature type="compositionally biased region" description="Basic and acidic residues" evidence="1">
    <location>
        <begin position="9"/>
        <end position="30"/>
    </location>
</feature>
<feature type="region of interest" description="Disordered" evidence="1">
    <location>
        <begin position="1"/>
        <end position="54"/>
    </location>
</feature>
<organism evidence="2 3">
    <name type="scientific">Cryomyces antarcticus</name>
    <dbReference type="NCBI Taxonomy" id="329879"/>
    <lineage>
        <taxon>Eukaryota</taxon>
        <taxon>Fungi</taxon>
        <taxon>Dikarya</taxon>
        <taxon>Ascomycota</taxon>
        <taxon>Pezizomycotina</taxon>
        <taxon>Dothideomycetes</taxon>
        <taxon>Dothideomycetes incertae sedis</taxon>
        <taxon>Cryomyces</taxon>
    </lineage>
</organism>
<dbReference type="EMBL" id="JAVRRA010026606">
    <property type="protein sequence ID" value="KAK5081380.1"/>
    <property type="molecule type" value="Genomic_DNA"/>
</dbReference>
<gene>
    <name evidence="2" type="ORF">LTR16_008400</name>
</gene>
<evidence type="ECO:0000256" key="1">
    <source>
        <dbReference type="SAM" id="MobiDB-lite"/>
    </source>
</evidence>
<keyword evidence="3" id="KW-1185">Reference proteome</keyword>